<dbReference type="InterPro" id="IPR003594">
    <property type="entry name" value="HATPase_dom"/>
</dbReference>
<dbReference type="OrthoDB" id="8127at2157"/>
<dbReference type="Pfam" id="PF08448">
    <property type="entry name" value="PAS_4"/>
    <property type="match status" value="1"/>
</dbReference>
<feature type="transmembrane region" description="Helical" evidence="7">
    <location>
        <begin position="144"/>
        <end position="166"/>
    </location>
</feature>
<feature type="transmembrane region" description="Helical" evidence="7">
    <location>
        <begin position="6"/>
        <end position="28"/>
    </location>
</feature>
<dbReference type="InterPro" id="IPR036097">
    <property type="entry name" value="HisK_dim/P_sf"/>
</dbReference>
<dbReference type="EMBL" id="LIUF01000006">
    <property type="protein sequence ID" value="KOX91740.1"/>
    <property type="molecule type" value="Genomic_DNA"/>
</dbReference>
<dbReference type="EC" id="2.7.13.3" evidence="2"/>
<evidence type="ECO:0000256" key="7">
    <source>
        <dbReference type="SAM" id="Phobius"/>
    </source>
</evidence>
<dbReference type="SUPFAM" id="SSF55874">
    <property type="entry name" value="ATPase domain of HSP90 chaperone/DNA topoisomerase II/histidine kinase"/>
    <property type="match status" value="1"/>
</dbReference>
<feature type="domain" description="PAC" evidence="10">
    <location>
        <begin position="291"/>
        <end position="345"/>
    </location>
</feature>
<accession>A0A0N0U8R4</accession>
<dbReference type="PANTHER" id="PTHR43711">
    <property type="entry name" value="TWO-COMPONENT HISTIDINE KINASE"/>
    <property type="match status" value="1"/>
</dbReference>
<proteinExistence type="predicted"/>
<dbReference type="PANTHER" id="PTHR43711:SF1">
    <property type="entry name" value="HISTIDINE KINASE 1"/>
    <property type="match status" value="1"/>
</dbReference>
<comment type="caution">
    <text evidence="11">The sequence shown here is derived from an EMBL/GenBank/DDBJ whole genome shotgun (WGS) entry which is preliminary data.</text>
</comment>
<dbReference type="SUPFAM" id="SSF55785">
    <property type="entry name" value="PYP-like sensor domain (PAS domain)"/>
    <property type="match status" value="1"/>
</dbReference>
<feature type="transmembrane region" description="Helical" evidence="7">
    <location>
        <begin position="40"/>
        <end position="58"/>
    </location>
</feature>
<keyword evidence="5" id="KW-0418">Kinase</keyword>
<evidence type="ECO:0000256" key="4">
    <source>
        <dbReference type="ARBA" id="ARBA00022679"/>
    </source>
</evidence>
<dbReference type="CDD" id="cd00130">
    <property type="entry name" value="PAS"/>
    <property type="match status" value="1"/>
</dbReference>
<keyword evidence="6" id="KW-0902">Two-component regulatory system</keyword>
<dbReference type="Pfam" id="PF00512">
    <property type="entry name" value="HisKA"/>
    <property type="match status" value="1"/>
</dbReference>
<feature type="domain" description="PAS" evidence="9">
    <location>
        <begin position="229"/>
        <end position="264"/>
    </location>
</feature>
<dbReference type="Pfam" id="PF02518">
    <property type="entry name" value="HATPase_c"/>
    <property type="match status" value="1"/>
</dbReference>
<evidence type="ECO:0000256" key="3">
    <source>
        <dbReference type="ARBA" id="ARBA00022553"/>
    </source>
</evidence>
<dbReference type="InterPro" id="IPR005467">
    <property type="entry name" value="His_kinase_dom"/>
</dbReference>
<feature type="transmembrane region" description="Helical" evidence="7">
    <location>
        <begin position="203"/>
        <end position="221"/>
    </location>
</feature>
<evidence type="ECO:0000256" key="5">
    <source>
        <dbReference type="ARBA" id="ARBA00022777"/>
    </source>
</evidence>
<sequence>MATLLVVYAFLLLVVAVVVGTLSVYAWGRRDYTGGTALSVLLAGLVVWTASVAAGIFTRGTELALVWAHTVFVGVVVAVGGLFVFALAYTGKERFLGPRTYALLSVEPIAFFGALLLGPDGLIYSVSGPTDAGMYGWELALGPVFWGHLVYSYALIAASSALIIHYALVSGDLYRKQVYAVLLSVFLPWFGSVVSTFADTDIALTPLLVGGTGLVLSWAFFRGRLLDISPVAYREVVESLNSAVFVVDTNDTIIEANDAGRRLLEDESVIGQSADDALETLPELLEKVRCLDDEIAETQTVIEHSDRFFDVQLSPLYDSRDALVGRVFLVHEITDQKERQRELERRNQQLDQFAAVLSHDLRNPLSVASGRLALARERNDPEEFDRVEKAHERMSSLIDEVLAFARDEQTTDRVELRLSALAKAAWGHVDTGEAALQIDGDREIVGDRDQLLQLFENVVRNSVEHGAAGGRSDDAAARAVTIRVDTTPEGFAIADNGPGVPPEKREEIFTHGVTSSESGTGLGLAIVQHVVKSHGWDVEMTESRSGGAKLVVSGLGAESARRPESAS</sequence>
<protein>
    <recommendedName>
        <fullName evidence="2">histidine kinase</fullName>
        <ecNumber evidence="2">2.7.13.3</ecNumber>
    </recommendedName>
</protein>
<evidence type="ECO:0000259" key="8">
    <source>
        <dbReference type="PROSITE" id="PS50109"/>
    </source>
</evidence>
<evidence type="ECO:0000259" key="10">
    <source>
        <dbReference type="PROSITE" id="PS50113"/>
    </source>
</evidence>
<dbReference type="PATRIC" id="fig|1705562.3.peg.3718"/>
<dbReference type="InterPro" id="IPR035965">
    <property type="entry name" value="PAS-like_dom_sf"/>
</dbReference>
<dbReference type="SMART" id="SM00388">
    <property type="entry name" value="HisKA"/>
    <property type="match status" value="1"/>
</dbReference>
<dbReference type="CDD" id="cd00082">
    <property type="entry name" value="HisKA"/>
    <property type="match status" value="1"/>
</dbReference>
<keyword evidence="4" id="KW-0808">Transferase</keyword>
<dbReference type="Gene3D" id="1.10.287.130">
    <property type="match status" value="1"/>
</dbReference>
<dbReference type="Pfam" id="PF16927">
    <property type="entry name" value="HisKA_7TM"/>
    <property type="match status" value="1"/>
</dbReference>
<dbReference type="InterPro" id="IPR000014">
    <property type="entry name" value="PAS"/>
</dbReference>
<dbReference type="RefSeq" id="WP_053969184.1">
    <property type="nucleotide sequence ID" value="NZ_LIUF01000006.1"/>
</dbReference>
<dbReference type="Gene3D" id="3.30.565.10">
    <property type="entry name" value="Histidine kinase-like ATPase, C-terminal domain"/>
    <property type="match status" value="1"/>
</dbReference>
<evidence type="ECO:0000313" key="12">
    <source>
        <dbReference type="Proteomes" id="UP000037729"/>
    </source>
</evidence>
<evidence type="ECO:0000256" key="2">
    <source>
        <dbReference type="ARBA" id="ARBA00012438"/>
    </source>
</evidence>
<feature type="transmembrane region" description="Helical" evidence="7">
    <location>
        <begin position="64"/>
        <end position="89"/>
    </location>
</feature>
<dbReference type="InterPro" id="IPR000700">
    <property type="entry name" value="PAS-assoc_C"/>
</dbReference>
<dbReference type="AlphaFoldDB" id="A0A0N0U8R4"/>
<keyword evidence="3" id="KW-0597">Phosphoprotein</keyword>
<dbReference type="InterPro" id="IPR013656">
    <property type="entry name" value="PAS_4"/>
</dbReference>
<evidence type="ECO:0000256" key="6">
    <source>
        <dbReference type="ARBA" id="ARBA00023012"/>
    </source>
</evidence>
<dbReference type="InterPro" id="IPR050736">
    <property type="entry name" value="Sensor_HK_Regulatory"/>
</dbReference>
<dbReference type="PROSITE" id="PS50109">
    <property type="entry name" value="HIS_KIN"/>
    <property type="match status" value="1"/>
</dbReference>
<dbReference type="STRING" id="1705562.AMS69_16645"/>
<feature type="domain" description="Histidine kinase" evidence="8">
    <location>
        <begin position="356"/>
        <end position="553"/>
    </location>
</feature>
<dbReference type="InterPro" id="IPR003661">
    <property type="entry name" value="HisK_dim/P_dom"/>
</dbReference>
<reference evidence="11 12" key="1">
    <citation type="submission" date="2015-08" db="EMBL/GenBank/DDBJ databases">
        <title>Genomes of Isolates from Cabo Rojo, PR.</title>
        <authorList>
            <person name="Sanchez-Nieves R.L."/>
            <person name="Montalvo-Rodriguez R."/>
        </authorList>
    </citation>
    <scope>NUCLEOTIDE SEQUENCE [LARGE SCALE GENOMIC DNA]</scope>
    <source>
        <strain evidence="11 12">SL3</strain>
    </source>
</reference>
<keyword evidence="7" id="KW-0472">Membrane</keyword>
<keyword evidence="7" id="KW-1133">Transmembrane helix</keyword>
<dbReference type="SMART" id="SM00387">
    <property type="entry name" value="HATPase_c"/>
    <property type="match status" value="1"/>
</dbReference>
<keyword evidence="7" id="KW-0812">Transmembrane</keyword>
<dbReference type="PROSITE" id="PS50112">
    <property type="entry name" value="PAS"/>
    <property type="match status" value="1"/>
</dbReference>
<dbReference type="InterPro" id="IPR004358">
    <property type="entry name" value="Sig_transdc_His_kin-like_C"/>
</dbReference>
<gene>
    <name evidence="11" type="ORF">AMS69_16645</name>
</gene>
<dbReference type="Proteomes" id="UP000037729">
    <property type="component" value="Unassembled WGS sequence"/>
</dbReference>
<dbReference type="GO" id="GO:0000155">
    <property type="term" value="F:phosphorelay sensor kinase activity"/>
    <property type="evidence" value="ECO:0007669"/>
    <property type="project" value="InterPro"/>
</dbReference>
<evidence type="ECO:0000259" key="9">
    <source>
        <dbReference type="PROSITE" id="PS50112"/>
    </source>
</evidence>
<keyword evidence="12" id="KW-1185">Reference proteome</keyword>
<organism evidence="11 12">
    <name type="scientific">Haloarcula rubripromontorii</name>
    <dbReference type="NCBI Taxonomy" id="1705562"/>
    <lineage>
        <taxon>Archaea</taxon>
        <taxon>Methanobacteriati</taxon>
        <taxon>Methanobacteriota</taxon>
        <taxon>Stenosarchaea group</taxon>
        <taxon>Halobacteria</taxon>
        <taxon>Halobacteriales</taxon>
        <taxon>Haloarculaceae</taxon>
        <taxon>Haloarcula</taxon>
    </lineage>
</organism>
<dbReference type="PROSITE" id="PS50113">
    <property type="entry name" value="PAC"/>
    <property type="match status" value="1"/>
</dbReference>
<dbReference type="InterPro" id="IPR036890">
    <property type="entry name" value="HATPase_C_sf"/>
</dbReference>
<dbReference type="InterPro" id="IPR031621">
    <property type="entry name" value="HisKA_7TM"/>
</dbReference>
<dbReference type="SUPFAM" id="SSF47384">
    <property type="entry name" value="Homodimeric domain of signal transducing histidine kinase"/>
    <property type="match status" value="1"/>
</dbReference>
<dbReference type="NCBIfam" id="TIGR00229">
    <property type="entry name" value="sensory_box"/>
    <property type="match status" value="1"/>
</dbReference>
<feature type="transmembrane region" description="Helical" evidence="7">
    <location>
        <begin position="101"/>
        <end position="124"/>
    </location>
</feature>
<evidence type="ECO:0000256" key="1">
    <source>
        <dbReference type="ARBA" id="ARBA00000085"/>
    </source>
</evidence>
<feature type="transmembrane region" description="Helical" evidence="7">
    <location>
        <begin position="178"/>
        <end position="197"/>
    </location>
</feature>
<name>A0A0N0U8R4_9EURY</name>
<evidence type="ECO:0000313" key="11">
    <source>
        <dbReference type="EMBL" id="KOX91740.1"/>
    </source>
</evidence>
<dbReference type="Gene3D" id="3.30.450.20">
    <property type="entry name" value="PAS domain"/>
    <property type="match status" value="1"/>
</dbReference>
<comment type="catalytic activity">
    <reaction evidence="1">
        <text>ATP + protein L-histidine = ADP + protein N-phospho-L-histidine.</text>
        <dbReference type="EC" id="2.7.13.3"/>
    </reaction>
</comment>
<dbReference type="PRINTS" id="PR00344">
    <property type="entry name" value="BCTRLSENSOR"/>
</dbReference>